<sequence length="1049" mass="121462">MKIDNLIINNIDGIKLEVKNNESIGLEGLSGSGKTSFCKALNMESLKRIVTILPKSEYKFLFSDLLVSNFSTQSIKDMPLIFFLEKSSSSYNPRSTIGTHTEIYNFIRKKFAKEHNLVSEIFSFNNSIYWCKKCKGRGYTNGIECKECEGTRYSDEIKQYKLRIKDKDYTIIDINKMDIYTLKEIAVEIGLPKKEMKILENMIKLNIGYLTLDRIVSTLSGGETVRLFLSEFMTLGKNCIIIIDEISIGLDANSINNILRVIDEMGCQNQIWLIDHSDIVLDSTINKISFGPGSGKNGGKIINDFNKPKEKYFPKINSKPREYYEFFDLNKRNIDIKKLTIPKNRLTIITGESGCGKSTLINDCILPYFKKKYKNKKIILIGQDRNKSITSRSTIETFLDIKSKLSKLGNNYNLLQIDELIKILPKKDKKIKQKIELILDLGLGYLDLNRKINTLSTGEFQCIHLISELCNDNNDEILLIFDEPSKGLSQNILNKFMYVVRNILNNNTVTMIMIEHNPYIIRNADFIIDFGKRTDQTIKNLDCVSYSQWDDNIKNIKSVIKLKSNIPLMRGIEYIDTDIDDYYKNAEKDFKGGLLKNISQTARWIYSDFESDVIMPKITIDLEERLYSKNTFLYEIGGLFNYIISLNKENKDVLKFDYYNKDNLCEFCKGTGKVSIFDFNKVVKDGKKGLWNGLLYDDVMEALRKYNYSKIKFLFKEIKKDKNIDLSKSFNSMTSDEKNIFLYGYWEKSFYDTSKKTKRMWKGMQTLILKYMRSSKSELKQKIIDSKHESECPICKGNILNHNNRLIVFNKDIREILNDKISENKFLISQIEWIQRIVKILNNDIYLNTDVSSLSHEMQVQLKLLEIEMNNYYGYQIVLKNVLPFKNLIQEYIENISKNNLVTICDYKDINITKESILKTYFSSGKIKSNTCIYEILGYKNITSKINKIRKSFPCGFCKGKKVLREESIVEGIDVLESICNSCNGTGISKVGLEQIVDSYPVEVWLENELGELDIIKNIPKSLLNIKLTSKINELNKVQLMDLLKIIKK</sequence>
<comment type="caution">
    <text evidence="12">The sequence shown here is derived from an EMBL/GenBank/DDBJ whole genome shotgun (WGS) entry which is preliminary data.</text>
</comment>
<protein>
    <submittedName>
        <fullName evidence="12">ATP-binding cassette domain-containing protein</fullName>
    </submittedName>
</protein>
<keyword evidence="9" id="KW-0238">DNA-binding</keyword>
<dbReference type="Pfam" id="PF00005">
    <property type="entry name" value="ABC_tran"/>
    <property type="match status" value="1"/>
</dbReference>
<dbReference type="InterPro" id="IPR003439">
    <property type="entry name" value="ABC_transporter-like_ATP-bd"/>
</dbReference>
<dbReference type="InterPro" id="IPR003593">
    <property type="entry name" value="AAA+_ATPase"/>
</dbReference>
<dbReference type="PANTHER" id="PTHR43152:SF3">
    <property type="entry name" value="UVRABC SYSTEM PROTEIN A"/>
    <property type="match status" value="1"/>
</dbReference>
<evidence type="ECO:0000256" key="6">
    <source>
        <dbReference type="ARBA" id="ARBA00022769"/>
    </source>
</evidence>
<evidence type="ECO:0000313" key="13">
    <source>
        <dbReference type="Proteomes" id="UP001196301"/>
    </source>
</evidence>
<keyword evidence="13" id="KW-1185">Reference proteome</keyword>
<evidence type="ECO:0000256" key="8">
    <source>
        <dbReference type="ARBA" id="ARBA00022881"/>
    </source>
</evidence>
<keyword evidence="4" id="KW-0547">Nucleotide-binding</keyword>
<evidence type="ECO:0000313" key="12">
    <source>
        <dbReference type="EMBL" id="MBU5337399.1"/>
    </source>
</evidence>
<feature type="domain" description="AAA+ ATPase" evidence="11">
    <location>
        <begin position="20"/>
        <end position="317"/>
    </location>
</feature>
<dbReference type="SMART" id="SM00382">
    <property type="entry name" value="AAA"/>
    <property type="match status" value="2"/>
</dbReference>
<proteinExistence type="predicted"/>
<keyword evidence="3" id="KW-0677">Repeat</keyword>
<evidence type="ECO:0000256" key="9">
    <source>
        <dbReference type="ARBA" id="ARBA00023125"/>
    </source>
</evidence>
<comment type="subcellular location">
    <subcellularLocation>
        <location evidence="1">Cytoplasm</location>
    </subcellularLocation>
</comment>
<evidence type="ECO:0000256" key="7">
    <source>
        <dbReference type="ARBA" id="ARBA00022840"/>
    </source>
</evidence>
<keyword evidence="6" id="KW-0228">DNA excision</keyword>
<evidence type="ECO:0000256" key="1">
    <source>
        <dbReference type="ARBA" id="ARBA00004496"/>
    </source>
</evidence>
<dbReference type="EMBL" id="JAHLOQ010000055">
    <property type="protein sequence ID" value="MBU5337399.1"/>
    <property type="molecule type" value="Genomic_DNA"/>
</dbReference>
<evidence type="ECO:0000256" key="5">
    <source>
        <dbReference type="ARBA" id="ARBA00022763"/>
    </source>
</evidence>
<dbReference type="GO" id="GO:0005524">
    <property type="term" value="F:ATP binding"/>
    <property type="evidence" value="ECO:0007669"/>
    <property type="project" value="UniProtKB-KW"/>
</dbReference>
<accession>A0ABS6E044</accession>
<evidence type="ECO:0000256" key="10">
    <source>
        <dbReference type="ARBA" id="ARBA00023204"/>
    </source>
</evidence>
<keyword evidence="5" id="KW-0227">DNA damage</keyword>
<evidence type="ECO:0000256" key="4">
    <source>
        <dbReference type="ARBA" id="ARBA00022741"/>
    </source>
</evidence>
<keyword evidence="10" id="KW-0234">DNA repair</keyword>
<dbReference type="Proteomes" id="UP001196301">
    <property type="component" value="Unassembled WGS sequence"/>
</dbReference>
<dbReference type="RefSeq" id="WP_216572073.1">
    <property type="nucleotide sequence ID" value="NZ_JAHLOQ010000055.1"/>
</dbReference>
<evidence type="ECO:0000256" key="2">
    <source>
        <dbReference type="ARBA" id="ARBA00022490"/>
    </source>
</evidence>
<feature type="domain" description="AAA+ ATPase" evidence="11">
    <location>
        <begin position="343"/>
        <end position="534"/>
    </location>
</feature>
<dbReference type="PANTHER" id="PTHR43152">
    <property type="entry name" value="UVRABC SYSTEM PROTEIN A"/>
    <property type="match status" value="1"/>
</dbReference>
<keyword evidence="8" id="KW-0267">Excision nuclease</keyword>
<keyword evidence="7 12" id="KW-0067">ATP-binding</keyword>
<organism evidence="12 13">
    <name type="scientific">Intestinibacter bartlettii</name>
    <dbReference type="NCBI Taxonomy" id="261299"/>
    <lineage>
        <taxon>Bacteria</taxon>
        <taxon>Bacillati</taxon>
        <taxon>Bacillota</taxon>
        <taxon>Clostridia</taxon>
        <taxon>Peptostreptococcales</taxon>
        <taxon>Peptostreptococcaceae</taxon>
        <taxon>Intestinibacter</taxon>
    </lineage>
</organism>
<gene>
    <name evidence="12" type="ORF">KQI20_13200</name>
</gene>
<keyword evidence="2" id="KW-0963">Cytoplasm</keyword>
<reference evidence="12 13" key="1">
    <citation type="submission" date="2021-06" db="EMBL/GenBank/DDBJ databases">
        <authorList>
            <person name="Sun Q."/>
            <person name="Li D."/>
        </authorList>
    </citation>
    <scope>NUCLEOTIDE SEQUENCE [LARGE SCALE GENOMIC DNA]</scope>
    <source>
        <strain evidence="12 13">N19</strain>
    </source>
</reference>
<evidence type="ECO:0000259" key="11">
    <source>
        <dbReference type="SMART" id="SM00382"/>
    </source>
</evidence>
<name>A0ABS6E044_9FIRM</name>
<evidence type="ECO:0000256" key="3">
    <source>
        <dbReference type="ARBA" id="ARBA00022737"/>
    </source>
</evidence>